<evidence type="ECO:0000256" key="1">
    <source>
        <dbReference type="SAM" id="MobiDB-lite"/>
    </source>
</evidence>
<dbReference type="Proteomes" id="UP000762676">
    <property type="component" value="Unassembled WGS sequence"/>
</dbReference>
<sequence>MTTMMVVAVTMFNSHGVSDDGGSDADDGGSDADDGGSDVDDCDSDADDSYPPFGPVRDPADQGCRNVQPPPPPRPLGWGNVIDKPFPRARQFWYCIGVLPGRMHAFKNLKAADDIAFFPKAMSFKSYNHTIFC</sequence>
<accession>A0AAV4IET2</accession>
<organism evidence="2 3">
    <name type="scientific">Elysia marginata</name>
    <dbReference type="NCBI Taxonomy" id="1093978"/>
    <lineage>
        <taxon>Eukaryota</taxon>
        <taxon>Metazoa</taxon>
        <taxon>Spiralia</taxon>
        <taxon>Lophotrochozoa</taxon>
        <taxon>Mollusca</taxon>
        <taxon>Gastropoda</taxon>
        <taxon>Heterobranchia</taxon>
        <taxon>Euthyneura</taxon>
        <taxon>Panpulmonata</taxon>
        <taxon>Sacoglossa</taxon>
        <taxon>Placobranchoidea</taxon>
        <taxon>Plakobranchidae</taxon>
        <taxon>Elysia</taxon>
    </lineage>
</organism>
<evidence type="ECO:0000313" key="2">
    <source>
        <dbReference type="EMBL" id="GFS10734.1"/>
    </source>
</evidence>
<reference evidence="2 3" key="1">
    <citation type="journal article" date="2021" name="Elife">
        <title>Chloroplast acquisition without the gene transfer in kleptoplastic sea slugs, Plakobranchus ocellatus.</title>
        <authorList>
            <person name="Maeda T."/>
            <person name="Takahashi S."/>
            <person name="Yoshida T."/>
            <person name="Shimamura S."/>
            <person name="Takaki Y."/>
            <person name="Nagai Y."/>
            <person name="Toyoda A."/>
            <person name="Suzuki Y."/>
            <person name="Arimoto A."/>
            <person name="Ishii H."/>
            <person name="Satoh N."/>
            <person name="Nishiyama T."/>
            <person name="Hasebe M."/>
            <person name="Maruyama T."/>
            <person name="Minagawa J."/>
            <person name="Obokata J."/>
            <person name="Shigenobu S."/>
        </authorList>
    </citation>
    <scope>NUCLEOTIDE SEQUENCE [LARGE SCALE GENOMIC DNA]</scope>
</reference>
<feature type="compositionally biased region" description="Acidic residues" evidence="1">
    <location>
        <begin position="21"/>
        <end position="48"/>
    </location>
</feature>
<feature type="region of interest" description="Disordered" evidence="1">
    <location>
        <begin position="15"/>
        <end position="80"/>
    </location>
</feature>
<comment type="caution">
    <text evidence="2">The sequence shown here is derived from an EMBL/GenBank/DDBJ whole genome shotgun (WGS) entry which is preliminary data.</text>
</comment>
<proteinExistence type="predicted"/>
<gene>
    <name evidence="2" type="ORF">ElyMa_006653600</name>
</gene>
<dbReference type="EMBL" id="BMAT01013347">
    <property type="protein sequence ID" value="GFS10734.1"/>
    <property type="molecule type" value="Genomic_DNA"/>
</dbReference>
<keyword evidence="3" id="KW-1185">Reference proteome</keyword>
<evidence type="ECO:0008006" key="4">
    <source>
        <dbReference type="Google" id="ProtNLM"/>
    </source>
</evidence>
<protein>
    <recommendedName>
        <fullName evidence="4">PiggyBac transposable element-derived protein domain-containing protein</fullName>
    </recommendedName>
</protein>
<name>A0AAV4IET2_9GAST</name>
<evidence type="ECO:0000313" key="3">
    <source>
        <dbReference type="Proteomes" id="UP000762676"/>
    </source>
</evidence>
<dbReference type="AlphaFoldDB" id="A0AAV4IET2"/>